<dbReference type="STRING" id="1293598.IV56_GL000121"/>
<dbReference type="PATRIC" id="fig|1293598.4.peg.122"/>
<dbReference type="Proteomes" id="UP000050969">
    <property type="component" value="Unassembled WGS sequence"/>
</dbReference>
<accession>A0A0R2MW23</accession>
<dbReference type="OrthoDB" id="2294460at2"/>
<evidence type="ECO:0000313" key="1">
    <source>
        <dbReference type="EMBL" id="KRO17641.1"/>
    </source>
</evidence>
<evidence type="ECO:0000313" key="2">
    <source>
        <dbReference type="Proteomes" id="UP000050969"/>
    </source>
</evidence>
<organism evidence="1 2">
    <name type="scientific">Lacticaseibacillus saniviri JCM 17471 = DSM 24301</name>
    <dbReference type="NCBI Taxonomy" id="1293598"/>
    <lineage>
        <taxon>Bacteria</taxon>
        <taxon>Bacillati</taxon>
        <taxon>Bacillota</taxon>
        <taxon>Bacilli</taxon>
        <taxon>Lactobacillales</taxon>
        <taxon>Lactobacillaceae</taxon>
        <taxon>Lacticaseibacillus</taxon>
    </lineage>
</organism>
<dbReference type="AlphaFoldDB" id="A0A0R2MW23"/>
<reference evidence="1 2" key="1">
    <citation type="journal article" date="2015" name="Genome Announc.">
        <title>Expanding the biotechnology potential of lactobacilli through comparative genomics of 213 strains and associated genera.</title>
        <authorList>
            <person name="Sun Z."/>
            <person name="Harris H.M."/>
            <person name="McCann A."/>
            <person name="Guo C."/>
            <person name="Argimon S."/>
            <person name="Zhang W."/>
            <person name="Yang X."/>
            <person name="Jeffery I.B."/>
            <person name="Cooney J.C."/>
            <person name="Kagawa T.F."/>
            <person name="Liu W."/>
            <person name="Song Y."/>
            <person name="Salvetti E."/>
            <person name="Wrobel A."/>
            <person name="Rasinkangas P."/>
            <person name="Parkhill J."/>
            <person name="Rea M.C."/>
            <person name="O'Sullivan O."/>
            <person name="Ritari J."/>
            <person name="Douillard F.P."/>
            <person name="Paul Ross R."/>
            <person name="Yang R."/>
            <person name="Briner A.E."/>
            <person name="Felis G.E."/>
            <person name="de Vos W.M."/>
            <person name="Barrangou R."/>
            <person name="Klaenhammer T.R."/>
            <person name="Caufield P.W."/>
            <person name="Cui Y."/>
            <person name="Zhang H."/>
            <person name="O'Toole P.W."/>
        </authorList>
    </citation>
    <scope>NUCLEOTIDE SEQUENCE [LARGE SCALE GENOMIC DNA]</scope>
    <source>
        <strain evidence="1 2">DSM 24301</strain>
    </source>
</reference>
<comment type="caution">
    <text evidence="1">The sequence shown here is derived from an EMBL/GenBank/DDBJ whole genome shotgun (WGS) entry which is preliminary data.</text>
</comment>
<gene>
    <name evidence="1" type="ORF">IV56_GL000121</name>
</gene>
<name>A0A0R2MW23_9LACO</name>
<protein>
    <submittedName>
        <fullName evidence="1">Uncharacterized protein</fullName>
    </submittedName>
</protein>
<keyword evidence="2" id="KW-1185">Reference proteome</keyword>
<dbReference type="RefSeq" id="WP_054777516.1">
    <property type="nucleotide sequence ID" value="NZ_BBBX01000015.1"/>
</dbReference>
<dbReference type="EMBL" id="JQCE01000010">
    <property type="protein sequence ID" value="KRO17641.1"/>
    <property type="molecule type" value="Genomic_DNA"/>
</dbReference>
<sequence>MTELAVILLNYLKAHPNLATRETERYQNTVTFAVSDNLILPQQADLFPDDKLAVVRLAHWFLTDQPELMAWLGNLIDPDQVFDPDSVWLTTAHLTQRKQLYIEISFE</sequence>
<proteinExistence type="predicted"/>